<accession>A0ABV0XRT7</accession>
<comment type="caution">
    <text evidence="1">The sequence shown here is derived from an EMBL/GenBank/DDBJ whole genome shotgun (WGS) entry which is preliminary data.</text>
</comment>
<keyword evidence="2" id="KW-1185">Reference proteome</keyword>
<dbReference type="EMBL" id="JAHRIP010010942">
    <property type="protein sequence ID" value="MEQ2284213.1"/>
    <property type="molecule type" value="Genomic_DNA"/>
</dbReference>
<sequence length="116" mass="13012">MNDDQNRNSVEMLLNLQSSLKSFLGSNWFPLRVTLYLAPSIFPSKLISLSIPAEEKHYHSMMLPPPCFTGEMGCPVLICSVGRMVREVKSISETVEELQPKVASRGHQVSITTMRC</sequence>
<evidence type="ECO:0000313" key="1">
    <source>
        <dbReference type="EMBL" id="MEQ2284213.1"/>
    </source>
</evidence>
<name>A0ABV0XRT7_9TELE</name>
<dbReference type="Proteomes" id="UP001469553">
    <property type="component" value="Unassembled WGS sequence"/>
</dbReference>
<gene>
    <name evidence="1" type="ORF">AMECASPLE_019217</name>
</gene>
<evidence type="ECO:0000313" key="2">
    <source>
        <dbReference type="Proteomes" id="UP001469553"/>
    </source>
</evidence>
<organism evidence="1 2">
    <name type="scientific">Ameca splendens</name>
    <dbReference type="NCBI Taxonomy" id="208324"/>
    <lineage>
        <taxon>Eukaryota</taxon>
        <taxon>Metazoa</taxon>
        <taxon>Chordata</taxon>
        <taxon>Craniata</taxon>
        <taxon>Vertebrata</taxon>
        <taxon>Euteleostomi</taxon>
        <taxon>Actinopterygii</taxon>
        <taxon>Neopterygii</taxon>
        <taxon>Teleostei</taxon>
        <taxon>Neoteleostei</taxon>
        <taxon>Acanthomorphata</taxon>
        <taxon>Ovalentaria</taxon>
        <taxon>Atherinomorphae</taxon>
        <taxon>Cyprinodontiformes</taxon>
        <taxon>Goodeidae</taxon>
        <taxon>Ameca</taxon>
    </lineage>
</organism>
<protein>
    <submittedName>
        <fullName evidence="1">Uncharacterized protein</fullName>
    </submittedName>
</protein>
<proteinExistence type="predicted"/>
<reference evidence="1 2" key="1">
    <citation type="submission" date="2021-06" db="EMBL/GenBank/DDBJ databases">
        <authorList>
            <person name="Palmer J.M."/>
        </authorList>
    </citation>
    <scope>NUCLEOTIDE SEQUENCE [LARGE SCALE GENOMIC DNA]</scope>
    <source>
        <strain evidence="1 2">AS_MEX2019</strain>
        <tissue evidence="1">Muscle</tissue>
    </source>
</reference>